<dbReference type="SUPFAM" id="SSF48498">
    <property type="entry name" value="Tetracyclin repressor-like, C-terminal domain"/>
    <property type="match status" value="1"/>
</dbReference>
<gene>
    <name evidence="4" type="ORF">FOE78_03690</name>
</gene>
<keyword evidence="1 2" id="KW-0238">DNA-binding</keyword>
<dbReference type="InterPro" id="IPR050109">
    <property type="entry name" value="HTH-type_TetR-like_transc_reg"/>
</dbReference>
<dbReference type="InterPro" id="IPR036271">
    <property type="entry name" value="Tet_transcr_reg_TetR-rel_C_sf"/>
</dbReference>
<evidence type="ECO:0000259" key="3">
    <source>
        <dbReference type="PROSITE" id="PS50977"/>
    </source>
</evidence>
<dbReference type="SUPFAM" id="SSF46689">
    <property type="entry name" value="Homeodomain-like"/>
    <property type="match status" value="1"/>
</dbReference>
<dbReference type="GO" id="GO:0003700">
    <property type="term" value="F:DNA-binding transcription factor activity"/>
    <property type="evidence" value="ECO:0007669"/>
    <property type="project" value="TreeGrafter"/>
</dbReference>
<feature type="domain" description="HTH tetR-type" evidence="3">
    <location>
        <begin position="14"/>
        <end position="74"/>
    </location>
</feature>
<dbReference type="KEGG" id="mik:FOE78_03690"/>
<organism evidence="4 5">
    <name type="scientific">Microlunatus elymi</name>
    <dbReference type="NCBI Taxonomy" id="2596828"/>
    <lineage>
        <taxon>Bacteria</taxon>
        <taxon>Bacillati</taxon>
        <taxon>Actinomycetota</taxon>
        <taxon>Actinomycetes</taxon>
        <taxon>Propionibacteriales</taxon>
        <taxon>Propionibacteriaceae</taxon>
        <taxon>Microlunatus</taxon>
    </lineage>
</organism>
<dbReference type="Proteomes" id="UP000319263">
    <property type="component" value="Chromosome"/>
</dbReference>
<evidence type="ECO:0000256" key="2">
    <source>
        <dbReference type="PROSITE-ProRule" id="PRU00335"/>
    </source>
</evidence>
<dbReference type="Gene3D" id="1.10.10.60">
    <property type="entry name" value="Homeodomain-like"/>
    <property type="match status" value="1"/>
</dbReference>
<dbReference type="EMBL" id="CP041692">
    <property type="protein sequence ID" value="QDP95136.1"/>
    <property type="molecule type" value="Genomic_DNA"/>
</dbReference>
<dbReference type="OrthoDB" id="9806334at2"/>
<protein>
    <submittedName>
        <fullName evidence="4">TetR family transcriptional regulator</fullName>
    </submittedName>
</protein>
<dbReference type="InterPro" id="IPR009057">
    <property type="entry name" value="Homeodomain-like_sf"/>
</dbReference>
<proteinExistence type="predicted"/>
<dbReference type="Pfam" id="PF00440">
    <property type="entry name" value="TetR_N"/>
    <property type="match status" value="1"/>
</dbReference>
<accession>A0A516PVD0</accession>
<dbReference type="PRINTS" id="PR00455">
    <property type="entry name" value="HTHTETR"/>
</dbReference>
<name>A0A516PVD0_9ACTN</name>
<dbReference type="Gene3D" id="1.10.357.10">
    <property type="entry name" value="Tetracycline Repressor, domain 2"/>
    <property type="match status" value="1"/>
</dbReference>
<dbReference type="AlphaFoldDB" id="A0A516PVD0"/>
<dbReference type="PANTHER" id="PTHR30055">
    <property type="entry name" value="HTH-TYPE TRANSCRIPTIONAL REGULATOR RUTR"/>
    <property type="match status" value="1"/>
</dbReference>
<feature type="DNA-binding region" description="H-T-H motif" evidence="2">
    <location>
        <begin position="37"/>
        <end position="56"/>
    </location>
</feature>
<reference evidence="4 5" key="1">
    <citation type="submission" date="2019-07" db="EMBL/GenBank/DDBJ databases">
        <title>Microlunatus dokdonensis sp. nov. isolated from the rhizospheric soil of the wild plant Elymus tsukushiensis.</title>
        <authorList>
            <person name="Ghim S.-Y."/>
            <person name="Hwang Y.-J."/>
            <person name="Son J.-S."/>
            <person name="Shin J.-H."/>
        </authorList>
    </citation>
    <scope>NUCLEOTIDE SEQUENCE [LARGE SCALE GENOMIC DNA]</scope>
    <source>
        <strain evidence="4 5">KUDC0627</strain>
    </source>
</reference>
<dbReference type="PROSITE" id="PS50977">
    <property type="entry name" value="HTH_TETR_2"/>
    <property type="match status" value="1"/>
</dbReference>
<evidence type="ECO:0000313" key="4">
    <source>
        <dbReference type="EMBL" id="QDP95136.1"/>
    </source>
</evidence>
<dbReference type="PROSITE" id="PS01081">
    <property type="entry name" value="HTH_TETR_1"/>
    <property type="match status" value="1"/>
</dbReference>
<evidence type="ECO:0000256" key="1">
    <source>
        <dbReference type="ARBA" id="ARBA00023125"/>
    </source>
</evidence>
<dbReference type="RefSeq" id="WP_143985118.1">
    <property type="nucleotide sequence ID" value="NZ_CP041692.1"/>
</dbReference>
<dbReference type="PANTHER" id="PTHR30055:SF196">
    <property type="entry name" value="HTH-TYPE TRANSCRIPTIONAL REGULATOR RUTR"/>
    <property type="match status" value="1"/>
</dbReference>
<dbReference type="InterPro" id="IPR001647">
    <property type="entry name" value="HTH_TetR"/>
</dbReference>
<evidence type="ECO:0000313" key="5">
    <source>
        <dbReference type="Proteomes" id="UP000319263"/>
    </source>
</evidence>
<dbReference type="GO" id="GO:0000976">
    <property type="term" value="F:transcription cis-regulatory region binding"/>
    <property type="evidence" value="ECO:0007669"/>
    <property type="project" value="TreeGrafter"/>
</dbReference>
<dbReference type="InterPro" id="IPR023772">
    <property type="entry name" value="DNA-bd_HTH_TetR-type_CS"/>
</dbReference>
<keyword evidence="5" id="KW-1185">Reference proteome</keyword>
<sequence length="200" mass="21970">MRSDQRTERTFTERARRAQILDAAVDVLAERGYNGASLSAIAERIGVSKGVISYHFAGKDELLREVVSSVLADSRDYMGPRVESATSYAAALHAYVQSNLEFLDQNRHRIVALIEVVNGTPPDRPAPYGPGHRNAVRSLTGMLERGQQSGEFGKFDPHFVAVALRAAIDACSELLRDDPEADVKAYGAQVLEIFERGVRP</sequence>